<keyword evidence="2" id="KW-1185">Reference proteome</keyword>
<comment type="caution">
    <text evidence="1">The sequence shown here is derived from an EMBL/GenBank/DDBJ whole genome shotgun (WGS) entry which is preliminary data.</text>
</comment>
<evidence type="ECO:0000313" key="1">
    <source>
        <dbReference type="EMBL" id="KAG5571751.1"/>
    </source>
</evidence>
<sequence length="116" mass="13172">MRFPLINYAKLFLRNQASILIKSRPLSMSHSHEALVRPNSIRLLNQARNVITPGALSRGEKCHEASFKDMGIANALEKQRTYWLTFSYDKTHATRNIMLPSLLTEIDALCTNLAES</sequence>
<gene>
    <name evidence="1" type="ORF">H5410_061517</name>
</gene>
<dbReference type="AlphaFoldDB" id="A0A9J5W8V7"/>
<organism evidence="1 2">
    <name type="scientific">Solanum commersonii</name>
    <name type="common">Commerson's wild potato</name>
    <name type="synonym">Commerson's nightshade</name>
    <dbReference type="NCBI Taxonomy" id="4109"/>
    <lineage>
        <taxon>Eukaryota</taxon>
        <taxon>Viridiplantae</taxon>
        <taxon>Streptophyta</taxon>
        <taxon>Embryophyta</taxon>
        <taxon>Tracheophyta</taxon>
        <taxon>Spermatophyta</taxon>
        <taxon>Magnoliopsida</taxon>
        <taxon>eudicotyledons</taxon>
        <taxon>Gunneridae</taxon>
        <taxon>Pentapetalae</taxon>
        <taxon>asterids</taxon>
        <taxon>lamiids</taxon>
        <taxon>Solanales</taxon>
        <taxon>Solanaceae</taxon>
        <taxon>Solanoideae</taxon>
        <taxon>Solaneae</taxon>
        <taxon>Solanum</taxon>
    </lineage>
</organism>
<proteinExistence type="predicted"/>
<reference evidence="1 2" key="1">
    <citation type="submission" date="2020-09" db="EMBL/GenBank/DDBJ databases">
        <title>De no assembly of potato wild relative species, Solanum commersonii.</title>
        <authorList>
            <person name="Cho K."/>
        </authorList>
    </citation>
    <scope>NUCLEOTIDE SEQUENCE [LARGE SCALE GENOMIC DNA]</scope>
    <source>
        <strain evidence="1">LZ3.2</strain>
        <tissue evidence="1">Leaf</tissue>
    </source>
</reference>
<name>A0A9J5W8V7_SOLCO</name>
<protein>
    <submittedName>
        <fullName evidence="1">Uncharacterized protein</fullName>
    </submittedName>
</protein>
<dbReference type="Proteomes" id="UP000824120">
    <property type="component" value="Chromosome 12"/>
</dbReference>
<accession>A0A9J5W8V7</accession>
<dbReference type="EMBL" id="JACXVP010000012">
    <property type="protein sequence ID" value="KAG5571751.1"/>
    <property type="molecule type" value="Genomic_DNA"/>
</dbReference>
<evidence type="ECO:0000313" key="2">
    <source>
        <dbReference type="Proteomes" id="UP000824120"/>
    </source>
</evidence>